<sequence length="100" mass="10604">MEMRRKTYGAFDVAVAGLAIGWIAIGLVAATLADAEDGVVGELGFGQIFCLEALDNGEGGSDAGEQQEERGSLHGGTNVWRNLGSQLGACDRKKLRHQRD</sequence>
<protein>
    <submittedName>
        <fullName evidence="2">Uncharacterized protein</fullName>
    </submittedName>
</protein>
<evidence type="ECO:0000313" key="3">
    <source>
        <dbReference type="Proteomes" id="UP001590951"/>
    </source>
</evidence>
<dbReference type="EMBL" id="JBHFEH010000028">
    <property type="protein sequence ID" value="KAL2052307.1"/>
    <property type="molecule type" value="Genomic_DNA"/>
</dbReference>
<name>A0ABR4B4Q9_9LECA</name>
<evidence type="ECO:0000313" key="2">
    <source>
        <dbReference type="EMBL" id="KAL2052307.1"/>
    </source>
</evidence>
<feature type="region of interest" description="Disordered" evidence="1">
    <location>
        <begin position="59"/>
        <end position="85"/>
    </location>
</feature>
<keyword evidence="3" id="KW-1185">Reference proteome</keyword>
<dbReference type="Proteomes" id="UP001590951">
    <property type="component" value="Unassembled WGS sequence"/>
</dbReference>
<organism evidence="2 3">
    <name type="scientific">Lepraria finkii</name>
    <dbReference type="NCBI Taxonomy" id="1340010"/>
    <lineage>
        <taxon>Eukaryota</taxon>
        <taxon>Fungi</taxon>
        <taxon>Dikarya</taxon>
        <taxon>Ascomycota</taxon>
        <taxon>Pezizomycotina</taxon>
        <taxon>Lecanoromycetes</taxon>
        <taxon>OSLEUM clade</taxon>
        <taxon>Lecanoromycetidae</taxon>
        <taxon>Lecanorales</taxon>
        <taxon>Lecanorineae</taxon>
        <taxon>Stereocaulaceae</taxon>
        <taxon>Lepraria</taxon>
    </lineage>
</organism>
<proteinExistence type="predicted"/>
<accession>A0ABR4B4Q9</accession>
<reference evidence="2 3" key="1">
    <citation type="submission" date="2024-09" db="EMBL/GenBank/DDBJ databases">
        <title>Rethinking Asexuality: The Enigmatic Case of Functional Sexual Genes in Lepraria (Stereocaulaceae).</title>
        <authorList>
            <person name="Doellman M."/>
            <person name="Sun Y."/>
            <person name="Barcenas-Pena A."/>
            <person name="Lumbsch H.T."/>
            <person name="Grewe F."/>
        </authorList>
    </citation>
    <scope>NUCLEOTIDE SEQUENCE [LARGE SCALE GENOMIC DNA]</scope>
    <source>
        <strain evidence="2 3">Grewe 0041</strain>
    </source>
</reference>
<gene>
    <name evidence="2" type="ORF">ABVK25_007466</name>
</gene>
<comment type="caution">
    <text evidence="2">The sequence shown here is derived from an EMBL/GenBank/DDBJ whole genome shotgun (WGS) entry which is preliminary data.</text>
</comment>
<evidence type="ECO:0000256" key="1">
    <source>
        <dbReference type="SAM" id="MobiDB-lite"/>
    </source>
</evidence>